<keyword evidence="4" id="KW-1185">Reference proteome</keyword>
<evidence type="ECO:0000256" key="1">
    <source>
        <dbReference type="SAM" id="Phobius"/>
    </source>
</evidence>
<sequence length="227" mass="24293">MTPFDCTQAKEMFSGYLDGAVNGREMQAMASHLETCTSCHAEFEAWRGMQGVLSAVGTAKAPEDLGVRLRVAISHENARRQGNWWDGISLRWSNAFRPALLQVTAGIACTVVLVGGIAGLIGVVAAPQAVQANDEPLGALSSPHYLYSAVLPQPVVTGQDAPIVIEAKINSDGRVYDYAILSGPQDLVTLAQIRDQLMVQVYEPARVFGEPVRGRVLITFAGVSVRG</sequence>
<organism evidence="4">
    <name type="scientific">Granulicella tundricola (strain ATCC BAA-1859 / DSM 23138 / MP5ACTX9)</name>
    <dbReference type="NCBI Taxonomy" id="1198114"/>
    <lineage>
        <taxon>Bacteria</taxon>
        <taxon>Pseudomonadati</taxon>
        <taxon>Acidobacteriota</taxon>
        <taxon>Terriglobia</taxon>
        <taxon>Terriglobales</taxon>
        <taxon>Acidobacteriaceae</taxon>
        <taxon>Granulicella</taxon>
    </lineage>
</organism>
<evidence type="ECO:0000313" key="3">
    <source>
        <dbReference type="EMBL" id="ADW70206.1"/>
    </source>
</evidence>
<dbReference type="EMBL" id="CP002480">
    <property type="protein sequence ID" value="ADW70206.1"/>
    <property type="molecule type" value="Genomic_DNA"/>
</dbReference>
<evidence type="ECO:0000259" key="2">
    <source>
        <dbReference type="Pfam" id="PF13490"/>
    </source>
</evidence>
<dbReference type="InterPro" id="IPR041916">
    <property type="entry name" value="Anti_sigma_zinc_sf"/>
</dbReference>
<dbReference type="OrthoDB" id="116459at2"/>
<keyword evidence="1" id="KW-0472">Membrane</keyword>
<dbReference type="Pfam" id="PF13490">
    <property type="entry name" value="zf-HC2"/>
    <property type="match status" value="1"/>
</dbReference>
<protein>
    <submittedName>
        <fullName evidence="3">Putative anti-sigma factor</fullName>
    </submittedName>
</protein>
<dbReference type="PaxDb" id="1198114-AciX9_3195"/>
<reference evidence="4" key="1">
    <citation type="submission" date="2011-01" db="EMBL/GenBank/DDBJ databases">
        <title>Complete sequence of chromosome of Acidobacterium sp. MP5ACTX9.</title>
        <authorList>
            <consortium name="US DOE Joint Genome Institute"/>
            <person name="Lucas S."/>
            <person name="Copeland A."/>
            <person name="Lapidus A."/>
            <person name="Cheng J.-F."/>
            <person name="Goodwin L."/>
            <person name="Pitluck S."/>
            <person name="Teshima H."/>
            <person name="Detter J.C."/>
            <person name="Han C."/>
            <person name="Tapia R."/>
            <person name="Land M."/>
            <person name="Hauser L."/>
            <person name="Kyrpides N."/>
            <person name="Ivanova N."/>
            <person name="Ovchinnikova G."/>
            <person name="Pagani I."/>
            <person name="Rawat S.R."/>
            <person name="Mannisto M."/>
            <person name="Haggblom M.M."/>
            <person name="Woyke T."/>
        </authorList>
    </citation>
    <scope>NUCLEOTIDE SEQUENCE [LARGE SCALE GENOMIC DNA]</scope>
    <source>
        <strain evidence="4">MP5ACTX9</strain>
    </source>
</reference>
<gene>
    <name evidence="3" type="ordered locus">AciX9_3195</name>
</gene>
<dbReference type="HOGENOM" id="CLU_1204309_0_0_0"/>
<keyword evidence="1" id="KW-0812">Transmembrane</keyword>
<dbReference type="STRING" id="1198114.AciX9_3195"/>
<dbReference type="Gene3D" id="1.10.10.1320">
    <property type="entry name" value="Anti-sigma factor, zinc-finger domain"/>
    <property type="match status" value="1"/>
</dbReference>
<feature type="domain" description="Putative zinc-finger" evidence="2">
    <location>
        <begin position="6"/>
        <end position="40"/>
    </location>
</feature>
<dbReference type="eggNOG" id="COG5662">
    <property type="taxonomic scope" value="Bacteria"/>
</dbReference>
<name>E8X1H1_GRATM</name>
<keyword evidence="1" id="KW-1133">Transmembrane helix</keyword>
<dbReference type="InterPro" id="IPR027383">
    <property type="entry name" value="Znf_put"/>
</dbReference>
<dbReference type="AlphaFoldDB" id="E8X1H1"/>
<dbReference type="KEGG" id="acm:AciX9_3195"/>
<dbReference type="RefSeq" id="WP_013581518.1">
    <property type="nucleotide sequence ID" value="NC_015064.1"/>
</dbReference>
<feature type="transmembrane region" description="Helical" evidence="1">
    <location>
        <begin position="99"/>
        <end position="126"/>
    </location>
</feature>
<dbReference type="Proteomes" id="UP000000343">
    <property type="component" value="Chromosome"/>
</dbReference>
<evidence type="ECO:0000313" key="4">
    <source>
        <dbReference type="Proteomes" id="UP000000343"/>
    </source>
</evidence>
<proteinExistence type="predicted"/>
<accession>E8X1H1</accession>